<evidence type="ECO:0000313" key="7">
    <source>
        <dbReference type="Proteomes" id="UP000694393"/>
    </source>
</evidence>
<dbReference type="InterPro" id="IPR028939">
    <property type="entry name" value="P5C_Rdtase_cat_N"/>
</dbReference>
<evidence type="ECO:0000259" key="5">
    <source>
        <dbReference type="Pfam" id="PF03807"/>
    </source>
</evidence>
<evidence type="ECO:0000256" key="1">
    <source>
        <dbReference type="ARBA" id="ARBA00005525"/>
    </source>
</evidence>
<dbReference type="Proteomes" id="UP000694393">
    <property type="component" value="Unplaced"/>
</dbReference>
<dbReference type="PANTHER" id="PTHR11645">
    <property type="entry name" value="PYRROLINE-5-CARBOXYLATE REDUCTASE"/>
    <property type="match status" value="1"/>
</dbReference>
<dbReference type="FunFam" id="3.40.50.720:FF:000447">
    <property type="entry name" value="NADP dependent oxidoreductase domain containing 1"/>
    <property type="match status" value="1"/>
</dbReference>
<organism evidence="6 7">
    <name type="scientific">Pelusios castaneus</name>
    <name type="common">West African mud turtle</name>
    <dbReference type="NCBI Taxonomy" id="367368"/>
    <lineage>
        <taxon>Eukaryota</taxon>
        <taxon>Metazoa</taxon>
        <taxon>Chordata</taxon>
        <taxon>Craniata</taxon>
        <taxon>Vertebrata</taxon>
        <taxon>Euteleostomi</taxon>
        <taxon>Archelosauria</taxon>
        <taxon>Testudinata</taxon>
        <taxon>Testudines</taxon>
        <taxon>Pleurodira</taxon>
        <taxon>Pelomedusidae</taxon>
        <taxon>Pelusios</taxon>
    </lineage>
</organism>
<dbReference type="PANTHER" id="PTHR11645:SF58">
    <property type="entry name" value="NADP-DEPENDENT OXIDOREDUCTASE DOMAIN-CONTAINING PROTEIN 1"/>
    <property type="match status" value="1"/>
</dbReference>
<dbReference type="Ensembl" id="ENSPCET00000001328.1">
    <property type="protein sequence ID" value="ENSPCEP00000001279.1"/>
    <property type="gene ID" value="ENSPCEG00000001065.1"/>
</dbReference>
<dbReference type="Gene3D" id="3.40.50.720">
    <property type="entry name" value="NAD(P)-binding Rossmann-like Domain"/>
    <property type="match status" value="1"/>
</dbReference>
<comment type="similarity">
    <text evidence="1">Belongs to the pyrroline-5-carboxylate reductase family.</text>
</comment>
<dbReference type="GO" id="GO:0004735">
    <property type="term" value="F:pyrroline-5-carboxylate reductase activity"/>
    <property type="evidence" value="ECO:0007669"/>
    <property type="project" value="TreeGrafter"/>
</dbReference>
<dbReference type="SUPFAM" id="SSF51735">
    <property type="entry name" value="NAD(P)-binding Rossmann-fold domains"/>
    <property type="match status" value="1"/>
</dbReference>
<reference evidence="6" key="2">
    <citation type="submission" date="2025-09" db="UniProtKB">
        <authorList>
            <consortium name="Ensembl"/>
        </authorList>
    </citation>
    <scope>IDENTIFICATION</scope>
</reference>
<keyword evidence="7" id="KW-1185">Reference proteome</keyword>
<evidence type="ECO:0000256" key="2">
    <source>
        <dbReference type="ARBA" id="ARBA00023002"/>
    </source>
</evidence>
<protein>
    <recommendedName>
        <fullName evidence="4">NADP-dependent oxidoreductase domain-containing protein 1</fullName>
    </recommendedName>
</protein>
<dbReference type="Pfam" id="PF03807">
    <property type="entry name" value="F420_oxidored"/>
    <property type="match status" value="1"/>
</dbReference>
<proteinExistence type="inferred from homology"/>
<name>A0A8C8VEA2_9SAUR</name>
<evidence type="ECO:0000256" key="3">
    <source>
        <dbReference type="ARBA" id="ARBA00054560"/>
    </source>
</evidence>
<reference evidence="6" key="1">
    <citation type="submission" date="2025-08" db="UniProtKB">
        <authorList>
            <consortium name="Ensembl"/>
        </authorList>
    </citation>
    <scope>IDENTIFICATION</scope>
</reference>
<comment type="function">
    <text evidence="3">Probable oxidoreductase.</text>
</comment>
<feature type="domain" description="Pyrroline-5-carboxylate reductase catalytic N-terminal" evidence="5">
    <location>
        <begin position="68"/>
        <end position="156"/>
    </location>
</feature>
<sequence length="353" mass="39467">TEMMTSQYGARPGKESEQPLLCLRSRSKGLMVNACAHAVFFCKLLQALRDTISHSQSPEPVSFPTCLKVGIIGGGHAGKQLARVLLELSGISAQNIHISTRRPETLSEFQQLGVECFYDNGQLVAWAEVVFLCCLPSHLLHICSGIHAALREPCIVYSLVTAVPLPRLKQLLSYSAILKPQYQCTSRDLEDVWGTNGTIRAALQDPFVIQATCPCKRIAVTGKWLEAIFYAALNSCMWRHLPHQQALKLLNDVCFPEHCPICAEKQTSCPQFVLFSLPSTFPWFDLVTVQLKASPFSQFLARSVHLQKHLTLLYCTSFGVLLRPLSYQFHCRIHMIVCDGGMHGEHFVLQWEG</sequence>
<dbReference type="InterPro" id="IPR036291">
    <property type="entry name" value="NAD(P)-bd_dom_sf"/>
</dbReference>
<dbReference type="GO" id="GO:0055129">
    <property type="term" value="P:L-proline biosynthetic process"/>
    <property type="evidence" value="ECO:0007669"/>
    <property type="project" value="TreeGrafter"/>
</dbReference>
<keyword evidence="2" id="KW-0560">Oxidoreductase</keyword>
<evidence type="ECO:0000256" key="4">
    <source>
        <dbReference type="ARBA" id="ARBA00072230"/>
    </source>
</evidence>
<evidence type="ECO:0000313" key="6">
    <source>
        <dbReference type="Ensembl" id="ENSPCEP00000001279.1"/>
    </source>
</evidence>
<accession>A0A8C8VEA2</accession>
<dbReference type="AlphaFoldDB" id="A0A8C8VEA2"/>